<name>A0ABY4VY66_9PROT</name>
<proteinExistence type="predicted"/>
<dbReference type="EMBL" id="CP098747">
    <property type="protein sequence ID" value="USG59870.1"/>
    <property type="molecule type" value="Genomic_DNA"/>
</dbReference>
<dbReference type="InterPro" id="IPR007523">
    <property type="entry name" value="NDUFAF3/AAMDC"/>
</dbReference>
<evidence type="ECO:0000313" key="1">
    <source>
        <dbReference type="EMBL" id="USG59870.1"/>
    </source>
</evidence>
<dbReference type="SUPFAM" id="SSF64076">
    <property type="entry name" value="MTH938-like"/>
    <property type="match status" value="1"/>
</dbReference>
<dbReference type="Pfam" id="PF04430">
    <property type="entry name" value="DUF498"/>
    <property type="match status" value="1"/>
</dbReference>
<evidence type="ECO:0000313" key="2">
    <source>
        <dbReference type="Proteomes" id="UP001056291"/>
    </source>
</evidence>
<dbReference type="Gene3D" id="3.40.1230.10">
    <property type="entry name" value="MTH938-like"/>
    <property type="match status" value="1"/>
</dbReference>
<dbReference type="PANTHER" id="PTHR21192:SF2">
    <property type="entry name" value="NADH DEHYDROGENASE [UBIQUINONE] 1 ALPHA SUBCOMPLEX ASSEMBLY FACTOR 3"/>
    <property type="match status" value="1"/>
</dbReference>
<accession>A0ABY4VY66</accession>
<keyword evidence="2" id="KW-1185">Reference proteome</keyword>
<dbReference type="RefSeq" id="WP_251932640.1">
    <property type="nucleotide sequence ID" value="NZ_CP098747.1"/>
</dbReference>
<dbReference type="PANTHER" id="PTHR21192">
    <property type="entry name" value="NUCLEAR PROTEIN E3-3"/>
    <property type="match status" value="1"/>
</dbReference>
<sequence>MQDISGIPSAGQQLINGYGDGGFRVSGIKYEGSVLVLPEKTLLWDITSIADITVDSLNTFDAEDVKVEILLIGCGTNMAFIDTDIRNACREKGIVIDAMDTGAAVRTYNVLLLEGRQVAAALVAV</sequence>
<gene>
    <name evidence="1" type="ORF">NBZ79_11850</name>
</gene>
<dbReference type="InterPro" id="IPR036748">
    <property type="entry name" value="MTH938-like_sf"/>
</dbReference>
<dbReference type="CDD" id="cd00248">
    <property type="entry name" value="Mth938-like"/>
    <property type="match status" value="1"/>
</dbReference>
<dbReference type="Proteomes" id="UP001056291">
    <property type="component" value="Chromosome"/>
</dbReference>
<organism evidence="1 2">
    <name type="scientific">Sneathiella marina</name>
    <dbReference type="NCBI Taxonomy" id="2950108"/>
    <lineage>
        <taxon>Bacteria</taxon>
        <taxon>Pseudomonadati</taxon>
        <taxon>Pseudomonadota</taxon>
        <taxon>Alphaproteobacteria</taxon>
        <taxon>Sneathiellales</taxon>
        <taxon>Sneathiellaceae</taxon>
        <taxon>Sneathiella</taxon>
    </lineage>
</organism>
<protein>
    <submittedName>
        <fullName evidence="1">Mth938-like domain-containing protein</fullName>
    </submittedName>
</protein>
<reference evidence="1" key="1">
    <citation type="submission" date="2022-06" db="EMBL/GenBank/DDBJ databases">
        <title>Sneathiella actinostolidae sp. nov., isolated from a sea anemonein the Western Pacific Ocean.</title>
        <authorList>
            <person name="Wei M.J."/>
        </authorList>
    </citation>
    <scope>NUCLEOTIDE SEQUENCE</scope>
    <source>
        <strain evidence="1">PHK-P5</strain>
    </source>
</reference>